<comment type="similarity">
    <text evidence="2">Belongs to the RecN family.</text>
</comment>
<dbReference type="GO" id="GO:0006281">
    <property type="term" value="P:DNA repair"/>
    <property type="evidence" value="ECO:0007669"/>
    <property type="project" value="UniProtKB-KW"/>
</dbReference>
<keyword evidence="7" id="KW-0234">DNA repair</keyword>
<dbReference type="CDD" id="cd03241">
    <property type="entry name" value="ABC_RecN"/>
    <property type="match status" value="2"/>
</dbReference>
<feature type="coiled-coil region" evidence="9">
    <location>
        <begin position="317"/>
        <end position="351"/>
    </location>
</feature>
<proteinExistence type="inferred from homology"/>
<evidence type="ECO:0000256" key="3">
    <source>
        <dbReference type="ARBA" id="ARBA00021315"/>
    </source>
</evidence>
<dbReference type="Pfam" id="PF02463">
    <property type="entry name" value="SMC_N"/>
    <property type="match status" value="1"/>
</dbReference>
<dbReference type="FunFam" id="3.40.50.300:FF:000319">
    <property type="entry name" value="DNA repair protein RecN"/>
    <property type="match status" value="1"/>
</dbReference>
<evidence type="ECO:0000256" key="2">
    <source>
        <dbReference type="ARBA" id="ARBA00009441"/>
    </source>
</evidence>
<dbReference type="PANTHER" id="PTHR11059">
    <property type="entry name" value="DNA REPAIR PROTEIN RECN"/>
    <property type="match status" value="1"/>
</dbReference>
<dbReference type="NCBIfam" id="TIGR00634">
    <property type="entry name" value="recN"/>
    <property type="match status" value="1"/>
</dbReference>
<dbReference type="SUPFAM" id="SSF52540">
    <property type="entry name" value="P-loop containing nucleoside triphosphate hydrolases"/>
    <property type="match status" value="1"/>
</dbReference>
<dbReference type="GO" id="GO:0005524">
    <property type="term" value="F:ATP binding"/>
    <property type="evidence" value="ECO:0007669"/>
    <property type="project" value="UniProtKB-KW"/>
</dbReference>
<dbReference type="PIRSF" id="PIRSF003128">
    <property type="entry name" value="RecN"/>
    <property type="match status" value="1"/>
</dbReference>
<name>A0A3B1CRM8_9ZZZZ</name>
<dbReference type="InterPro" id="IPR027417">
    <property type="entry name" value="P-loop_NTPase"/>
</dbReference>
<sequence length="549" mass="60502">MLRELRIKNFAIVDKLSLSFEEGLNVITGETGAGKSLVVDAIELVLGGRASSDSVRAGADEAWIEAFFEVKESLLLDSIGIACNDGVIVKRVISRAGRSRAYINDSLVTIQTLSAFGKDLVDLHGQHEHQSLLSPAVQRGLVDSFGRLDGPVKDVGELYGRYRSLLSTITDIKEKARERAQRIDLLRYQIAEIDAAGLQGGEEEGLREEKAILSNLTHLRYLGESAFSVLKDEDGSVLEKLGMLLGNIEELSQIDASAAEVLKVLRDADSLLQDAASSLRELKERYDCEPQRLEDVESRLAQIEDLQRKYGESVDSILDYREKAAAELEDLEGLEERGAEIEDELEKIHSALMEKAGSLSRERKKTARRIEGMLREVLSELAFSHPDFVIEVAEIPITTTGIDRVDFLFSANPGQLPRPLNKVASGGELSRLMLALKSVFADVDRVPVLVFDEVDAGVGGQTAESVGERLRRLSERHQVICITHLPQIASRAGFHLLVTKDDEGDGVAVTVRGLDREERVREIARMLSGSVTGPSLRHAEELLRKSLSF</sequence>
<keyword evidence="9" id="KW-0175">Coiled coil</keyword>
<keyword evidence="5" id="KW-0227">DNA damage</keyword>
<evidence type="ECO:0000256" key="8">
    <source>
        <dbReference type="ARBA" id="ARBA00033408"/>
    </source>
</evidence>
<dbReference type="GO" id="GO:0043590">
    <property type="term" value="C:bacterial nucleoid"/>
    <property type="evidence" value="ECO:0007669"/>
    <property type="project" value="TreeGrafter"/>
</dbReference>
<gene>
    <name evidence="11" type="ORF">MNBD_NITROSPIRAE02-1699</name>
</gene>
<dbReference type="GO" id="GO:0006310">
    <property type="term" value="P:DNA recombination"/>
    <property type="evidence" value="ECO:0007669"/>
    <property type="project" value="InterPro"/>
</dbReference>
<evidence type="ECO:0000259" key="10">
    <source>
        <dbReference type="Pfam" id="PF02463"/>
    </source>
</evidence>
<protein>
    <recommendedName>
        <fullName evidence="3">DNA repair protein RecN</fullName>
    </recommendedName>
    <alternativeName>
        <fullName evidence="8">Recombination protein N</fullName>
    </alternativeName>
</protein>
<evidence type="ECO:0000256" key="4">
    <source>
        <dbReference type="ARBA" id="ARBA00022741"/>
    </source>
</evidence>
<dbReference type="FunFam" id="3.40.50.300:FF:000356">
    <property type="entry name" value="DNA repair protein RecN"/>
    <property type="match status" value="1"/>
</dbReference>
<evidence type="ECO:0000256" key="5">
    <source>
        <dbReference type="ARBA" id="ARBA00022763"/>
    </source>
</evidence>
<dbReference type="InterPro" id="IPR003395">
    <property type="entry name" value="RecF/RecN/SMC_N"/>
</dbReference>
<dbReference type="NCBIfam" id="NF008121">
    <property type="entry name" value="PRK10869.1"/>
    <property type="match status" value="1"/>
</dbReference>
<accession>A0A3B1CRM8</accession>
<evidence type="ECO:0000256" key="7">
    <source>
        <dbReference type="ARBA" id="ARBA00023204"/>
    </source>
</evidence>
<keyword evidence="6" id="KW-0067">ATP-binding</keyword>
<evidence type="ECO:0000313" key="11">
    <source>
        <dbReference type="EMBL" id="VAX33256.1"/>
    </source>
</evidence>
<evidence type="ECO:0000256" key="1">
    <source>
        <dbReference type="ARBA" id="ARBA00003618"/>
    </source>
</evidence>
<feature type="domain" description="RecF/RecN/SMC N-terminal" evidence="10">
    <location>
        <begin position="1"/>
        <end position="496"/>
    </location>
</feature>
<dbReference type="AlphaFoldDB" id="A0A3B1CRM8"/>
<dbReference type="GO" id="GO:0009432">
    <property type="term" value="P:SOS response"/>
    <property type="evidence" value="ECO:0007669"/>
    <property type="project" value="TreeGrafter"/>
</dbReference>
<comment type="function">
    <text evidence="1">May be involved in recombinational repair of damaged DNA.</text>
</comment>
<dbReference type="PANTHER" id="PTHR11059:SF0">
    <property type="entry name" value="DNA REPAIR PROTEIN RECN"/>
    <property type="match status" value="1"/>
</dbReference>
<evidence type="ECO:0000256" key="6">
    <source>
        <dbReference type="ARBA" id="ARBA00022840"/>
    </source>
</evidence>
<dbReference type="EMBL" id="UOGH01000288">
    <property type="protein sequence ID" value="VAX33256.1"/>
    <property type="molecule type" value="Genomic_DNA"/>
</dbReference>
<reference evidence="11" key="1">
    <citation type="submission" date="2018-06" db="EMBL/GenBank/DDBJ databases">
        <authorList>
            <person name="Zhirakovskaya E."/>
        </authorList>
    </citation>
    <scope>NUCLEOTIDE SEQUENCE</scope>
</reference>
<organism evidence="11">
    <name type="scientific">hydrothermal vent metagenome</name>
    <dbReference type="NCBI Taxonomy" id="652676"/>
    <lineage>
        <taxon>unclassified sequences</taxon>
        <taxon>metagenomes</taxon>
        <taxon>ecological metagenomes</taxon>
    </lineage>
</organism>
<keyword evidence="4" id="KW-0547">Nucleotide-binding</keyword>
<dbReference type="Gene3D" id="3.40.50.300">
    <property type="entry name" value="P-loop containing nucleotide triphosphate hydrolases"/>
    <property type="match status" value="2"/>
</dbReference>
<dbReference type="InterPro" id="IPR004604">
    <property type="entry name" value="DNA_recomb/repair_RecN"/>
</dbReference>
<evidence type="ECO:0000256" key="9">
    <source>
        <dbReference type="SAM" id="Coils"/>
    </source>
</evidence>